<gene>
    <name evidence="1" type="ORF">FEE95_12560</name>
</gene>
<sequence length="121" mass="13856">MKLTRAFFFLVFTLFSISLLLQGCYSVRLRSIEGAYEPEVPLVREDYYRGMAVIELDTTISINATTKDFTLLIKKSDLCPSGKLHTVEYRNTFGSVLLSAVTFGRKRKVKIKYVCMKENPN</sequence>
<accession>A0A5S3PRE5</accession>
<proteinExistence type="predicted"/>
<dbReference type="Proteomes" id="UP000310314">
    <property type="component" value="Unassembled WGS sequence"/>
</dbReference>
<name>A0A5S3PRE5_9FLAO</name>
<dbReference type="EMBL" id="VATY01000002">
    <property type="protein sequence ID" value="TMM57310.1"/>
    <property type="molecule type" value="Genomic_DNA"/>
</dbReference>
<dbReference type="PROSITE" id="PS51257">
    <property type="entry name" value="PROKAR_LIPOPROTEIN"/>
    <property type="match status" value="1"/>
</dbReference>
<evidence type="ECO:0000313" key="1">
    <source>
        <dbReference type="EMBL" id="TMM57310.1"/>
    </source>
</evidence>
<protein>
    <recommendedName>
        <fullName evidence="3">Lipoprotein</fullName>
    </recommendedName>
</protein>
<dbReference type="RefSeq" id="WP_138658293.1">
    <property type="nucleotide sequence ID" value="NZ_VATY01000002.1"/>
</dbReference>
<dbReference type="OrthoDB" id="1445748at2"/>
<keyword evidence="2" id="KW-1185">Reference proteome</keyword>
<reference evidence="1 2" key="1">
    <citation type="submission" date="2019-05" db="EMBL/GenBank/DDBJ databases">
        <authorList>
            <person name="Zhang J.-Y."/>
            <person name="Feg X."/>
            <person name="Du Z.-J."/>
        </authorList>
    </citation>
    <scope>NUCLEOTIDE SEQUENCE [LARGE SCALE GENOMIC DNA]</scope>
    <source>
        <strain evidence="1 2">RZ26</strain>
    </source>
</reference>
<evidence type="ECO:0000313" key="2">
    <source>
        <dbReference type="Proteomes" id="UP000310314"/>
    </source>
</evidence>
<organism evidence="1 2">
    <name type="scientific">Maribacter algarum</name>
    <name type="common">ex Zhang et al. 2020</name>
    <dbReference type="NCBI Taxonomy" id="2578118"/>
    <lineage>
        <taxon>Bacteria</taxon>
        <taxon>Pseudomonadati</taxon>
        <taxon>Bacteroidota</taxon>
        <taxon>Flavobacteriia</taxon>
        <taxon>Flavobacteriales</taxon>
        <taxon>Flavobacteriaceae</taxon>
        <taxon>Maribacter</taxon>
    </lineage>
</organism>
<dbReference type="AlphaFoldDB" id="A0A5S3PRE5"/>
<evidence type="ECO:0008006" key="3">
    <source>
        <dbReference type="Google" id="ProtNLM"/>
    </source>
</evidence>
<comment type="caution">
    <text evidence="1">The sequence shown here is derived from an EMBL/GenBank/DDBJ whole genome shotgun (WGS) entry which is preliminary data.</text>
</comment>